<gene>
    <name evidence="2" type="ORF">ENV52_01120</name>
</gene>
<name>A0A7V6A182_9BACT</name>
<dbReference type="AlphaFoldDB" id="A0A7V6A182"/>
<feature type="transmembrane region" description="Helical" evidence="1">
    <location>
        <begin position="60"/>
        <end position="78"/>
    </location>
</feature>
<accession>A0A7V6A182</accession>
<dbReference type="EMBL" id="DTGR01000021">
    <property type="protein sequence ID" value="HHS28290.1"/>
    <property type="molecule type" value="Genomic_DNA"/>
</dbReference>
<keyword evidence="1" id="KW-0812">Transmembrane</keyword>
<keyword evidence="1" id="KW-0472">Membrane</keyword>
<comment type="caution">
    <text evidence="2">The sequence shown here is derived from an EMBL/GenBank/DDBJ whole genome shotgun (WGS) entry which is preliminary data.</text>
</comment>
<evidence type="ECO:0000313" key="2">
    <source>
        <dbReference type="EMBL" id="HHS28290.1"/>
    </source>
</evidence>
<feature type="transmembrane region" description="Helical" evidence="1">
    <location>
        <begin position="98"/>
        <end position="124"/>
    </location>
</feature>
<sequence length="131" mass="14483">MNSQRYQLWAALVALAVGASMLHLRIHPPGDQLTFLWPTLFSFIDLVLVSVLFLFRSTALLGLLLNSFLAFFGIILMGDFSLTATLAGHLKVMPGQDFFAWLLLTTIPDIMVALADFLVGLALYRAILAEK</sequence>
<feature type="transmembrane region" description="Helical" evidence="1">
    <location>
        <begin position="34"/>
        <end position="55"/>
    </location>
</feature>
<protein>
    <submittedName>
        <fullName evidence="2">Uncharacterized protein</fullName>
    </submittedName>
</protein>
<organism evidence="2">
    <name type="scientific">Desulfobacca acetoxidans</name>
    <dbReference type="NCBI Taxonomy" id="60893"/>
    <lineage>
        <taxon>Bacteria</taxon>
        <taxon>Pseudomonadati</taxon>
        <taxon>Thermodesulfobacteriota</taxon>
        <taxon>Desulfobaccia</taxon>
        <taxon>Desulfobaccales</taxon>
        <taxon>Desulfobaccaceae</taxon>
        <taxon>Desulfobacca</taxon>
    </lineage>
</organism>
<evidence type="ECO:0000256" key="1">
    <source>
        <dbReference type="SAM" id="Phobius"/>
    </source>
</evidence>
<proteinExistence type="predicted"/>
<keyword evidence="1" id="KW-1133">Transmembrane helix</keyword>
<reference evidence="2" key="1">
    <citation type="journal article" date="2020" name="mSystems">
        <title>Genome- and Community-Level Interaction Insights into Carbon Utilization and Element Cycling Functions of Hydrothermarchaeota in Hydrothermal Sediment.</title>
        <authorList>
            <person name="Zhou Z."/>
            <person name="Liu Y."/>
            <person name="Xu W."/>
            <person name="Pan J."/>
            <person name="Luo Z.H."/>
            <person name="Li M."/>
        </authorList>
    </citation>
    <scope>NUCLEOTIDE SEQUENCE [LARGE SCALE GENOMIC DNA]</scope>
    <source>
        <strain evidence="2">SpSt-767</strain>
    </source>
</reference>